<feature type="region of interest" description="Disordered" evidence="1">
    <location>
        <begin position="384"/>
        <end position="416"/>
    </location>
</feature>
<keyword evidence="3" id="KW-1185">Reference proteome</keyword>
<evidence type="ECO:0000313" key="2">
    <source>
        <dbReference type="EMBL" id="KAJ5324256.1"/>
    </source>
</evidence>
<sequence>MSRTVDLGRCLFYASDSPLQLQLSAIAHFIHSSKIMSIELPVNALQWPDQPSIWIAEAPELEIRLSIGMHTCLELATSALICNLSEMLCNSKVWSDLGFAIVLKGHGDNTNTDLIRAHYITFGLCRIPITSNITKGRALPVVLLNPPDPHVPPCVPTISLATIDIYAEYKYPQGKQNIHRRTHPHVEHMSQLEWLFPSAECYYPMHPEKFEEAACSLSSREPGKAFVRQNTLFPNDGVRSPSPQHESIDNLSEAMLRLIDFGLRKLIISSTARDRQIKLGDKNTLVSLSDLAPAVFNPDYREAIHQRAASISIISKAMTSMLLSSMNPIIQSKLSSMLQQSNDFNEKTVPPEPRVPSLKSTIHSSLWRIAQRRTRRPKAYEECRPFFTPEPNLPQHYPDAATSMDFGESTLPHSDPLDLDNSNLNTTEQDHMEYFLEDDTLLLKTSSESSFEGLDESTPATQNDNSERCEPYLLEYRDTDMLFLDHEIIDTCE</sequence>
<proteinExistence type="predicted"/>
<gene>
    <name evidence="2" type="ORF">N7476_002856</name>
</gene>
<evidence type="ECO:0000256" key="1">
    <source>
        <dbReference type="SAM" id="MobiDB-lite"/>
    </source>
</evidence>
<reference evidence="2" key="2">
    <citation type="journal article" date="2023" name="IMA Fungus">
        <title>Comparative genomic study of the Penicillium genus elucidates a diverse pangenome and 15 lateral gene transfer events.</title>
        <authorList>
            <person name="Petersen C."/>
            <person name="Sorensen T."/>
            <person name="Nielsen M.R."/>
            <person name="Sondergaard T.E."/>
            <person name="Sorensen J.L."/>
            <person name="Fitzpatrick D.A."/>
            <person name="Frisvad J.C."/>
            <person name="Nielsen K.L."/>
        </authorList>
    </citation>
    <scope>NUCLEOTIDE SEQUENCE</scope>
    <source>
        <strain evidence="2">IBT 21472</strain>
    </source>
</reference>
<evidence type="ECO:0000313" key="3">
    <source>
        <dbReference type="Proteomes" id="UP001147746"/>
    </source>
</evidence>
<reference evidence="2" key="1">
    <citation type="submission" date="2022-12" db="EMBL/GenBank/DDBJ databases">
        <authorList>
            <person name="Petersen C."/>
        </authorList>
    </citation>
    <scope>NUCLEOTIDE SEQUENCE</scope>
    <source>
        <strain evidence="2">IBT 21472</strain>
    </source>
</reference>
<protein>
    <submittedName>
        <fullName evidence="2">Uncharacterized protein</fullName>
    </submittedName>
</protein>
<accession>A0A9W9U7X4</accession>
<feature type="region of interest" description="Disordered" evidence="1">
    <location>
        <begin position="448"/>
        <end position="468"/>
    </location>
</feature>
<name>A0A9W9U7X4_9EURO</name>
<dbReference type="AlphaFoldDB" id="A0A9W9U7X4"/>
<dbReference type="Proteomes" id="UP001147746">
    <property type="component" value="Unassembled WGS sequence"/>
</dbReference>
<organism evidence="2 3">
    <name type="scientific">Penicillium atrosanguineum</name>
    <dbReference type="NCBI Taxonomy" id="1132637"/>
    <lineage>
        <taxon>Eukaryota</taxon>
        <taxon>Fungi</taxon>
        <taxon>Dikarya</taxon>
        <taxon>Ascomycota</taxon>
        <taxon>Pezizomycotina</taxon>
        <taxon>Eurotiomycetes</taxon>
        <taxon>Eurotiomycetidae</taxon>
        <taxon>Eurotiales</taxon>
        <taxon>Aspergillaceae</taxon>
        <taxon>Penicillium</taxon>
    </lineage>
</organism>
<dbReference type="EMBL" id="JAPZBO010000002">
    <property type="protein sequence ID" value="KAJ5324256.1"/>
    <property type="molecule type" value="Genomic_DNA"/>
</dbReference>
<comment type="caution">
    <text evidence="2">The sequence shown here is derived from an EMBL/GenBank/DDBJ whole genome shotgun (WGS) entry which is preliminary data.</text>
</comment>